<organism evidence="9 10">
    <name type="scientific">Ureaplasma diversum NCTC 246</name>
    <dbReference type="NCBI Taxonomy" id="1188241"/>
    <lineage>
        <taxon>Bacteria</taxon>
        <taxon>Bacillati</taxon>
        <taxon>Mycoplasmatota</taxon>
        <taxon>Mycoplasmoidales</taxon>
        <taxon>Mycoplasmoidaceae</taxon>
        <taxon>Ureaplasma</taxon>
    </lineage>
</organism>
<feature type="transmembrane region" description="Helical" evidence="7">
    <location>
        <begin position="1518"/>
        <end position="1543"/>
    </location>
</feature>
<accession>A0A084F117</accession>
<evidence type="ECO:0000256" key="6">
    <source>
        <dbReference type="ARBA" id="ARBA00038076"/>
    </source>
</evidence>
<feature type="domain" description="ABC3 transporter permease C-terminal" evidence="8">
    <location>
        <begin position="504"/>
        <end position="622"/>
    </location>
</feature>
<gene>
    <name evidence="9" type="ORF">UDIV_2070</name>
</gene>
<keyword evidence="4 7" id="KW-1133">Transmembrane helix</keyword>
<feature type="transmembrane region" description="Helical" evidence="7">
    <location>
        <begin position="545"/>
        <end position="571"/>
    </location>
</feature>
<feature type="transmembrane region" description="Helical" evidence="7">
    <location>
        <begin position="20"/>
        <end position="37"/>
    </location>
</feature>
<feature type="transmembrane region" description="Helical" evidence="7">
    <location>
        <begin position="1563"/>
        <end position="1589"/>
    </location>
</feature>
<proteinExistence type="inferred from homology"/>
<dbReference type="RefSeq" id="WP_038102171.1">
    <property type="nucleotide sequence ID" value="NZ_JFDP01000033.1"/>
</dbReference>
<evidence type="ECO:0000256" key="7">
    <source>
        <dbReference type="SAM" id="Phobius"/>
    </source>
</evidence>
<evidence type="ECO:0000313" key="9">
    <source>
        <dbReference type="EMBL" id="KEZ23909.1"/>
    </source>
</evidence>
<evidence type="ECO:0000256" key="4">
    <source>
        <dbReference type="ARBA" id="ARBA00022989"/>
    </source>
</evidence>
<evidence type="ECO:0000313" key="10">
    <source>
        <dbReference type="Proteomes" id="UP000028537"/>
    </source>
</evidence>
<evidence type="ECO:0000256" key="1">
    <source>
        <dbReference type="ARBA" id="ARBA00004651"/>
    </source>
</evidence>
<dbReference type="Proteomes" id="UP000028537">
    <property type="component" value="Unassembled WGS sequence"/>
</dbReference>
<dbReference type="PANTHER" id="PTHR30572:SF4">
    <property type="entry name" value="ABC TRANSPORTER PERMEASE YTRF"/>
    <property type="match status" value="1"/>
</dbReference>
<comment type="similarity">
    <text evidence="6">Belongs to the ABC-4 integral membrane protein family.</text>
</comment>
<keyword evidence="10" id="KW-1185">Reference proteome</keyword>
<dbReference type="GO" id="GO:0005886">
    <property type="term" value="C:plasma membrane"/>
    <property type="evidence" value="ECO:0007669"/>
    <property type="project" value="UniProtKB-SubCell"/>
</dbReference>
<name>A0A084F117_9BACT</name>
<dbReference type="PANTHER" id="PTHR30572">
    <property type="entry name" value="MEMBRANE COMPONENT OF TRANSPORTER-RELATED"/>
    <property type="match status" value="1"/>
</dbReference>
<comment type="caution">
    <text evidence="9">The sequence shown here is derived from an EMBL/GenBank/DDBJ whole genome shotgun (WGS) entry which is preliminary data.</text>
</comment>
<dbReference type="OrthoDB" id="403889at2"/>
<feature type="transmembrane region" description="Helical" evidence="7">
    <location>
        <begin position="591"/>
        <end position="620"/>
    </location>
</feature>
<keyword evidence="3 7" id="KW-0812">Transmembrane</keyword>
<evidence type="ECO:0000256" key="5">
    <source>
        <dbReference type="ARBA" id="ARBA00023136"/>
    </source>
</evidence>
<protein>
    <submittedName>
        <fullName evidence="9">ABC transporter, permease component</fullName>
    </submittedName>
</protein>
<reference evidence="9 10" key="1">
    <citation type="submission" date="2014-02" db="EMBL/GenBank/DDBJ databases">
        <title>Genome sequence of Ureaplasma diversum strain 246.</title>
        <authorList>
            <person name="Sirand-Pugnet P."/>
            <person name="Breton M."/>
            <person name="Dordet-Frisoni E."/>
            <person name="Baranowski E."/>
            <person name="Barre A."/>
            <person name="Couture C."/>
            <person name="Dupuy V."/>
            <person name="Gaurivaud P."/>
            <person name="Jacob D."/>
            <person name="Lemaitre C."/>
            <person name="Manso-Silvan L."/>
            <person name="Nikolski M."/>
            <person name="Nouvel L.-X."/>
            <person name="Poumarat F."/>
            <person name="Tardy F."/>
            <person name="Thebault P."/>
            <person name="Theil S."/>
            <person name="Citti C."/>
            <person name="Thiaucourt F."/>
            <person name="Blanchard A."/>
        </authorList>
    </citation>
    <scope>NUCLEOTIDE SEQUENCE [LARGE SCALE GENOMIC DNA]</scope>
    <source>
        <strain evidence="9 10">NCTC 246</strain>
    </source>
</reference>
<dbReference type="EMBL" id="JFDP01000033">
    <property type="protein sequence ID" value="KEZ23909.1"/>
    <property type="molecule type" value="Genomic_DNA"/>
</dbReference>
<dbReference type="Pfam" id="PF02687">
    <property type="entry name" value="FtsX"/>
    <property type="match status" value="1"/>
</dbReference>
<dbReference type="eggNOG" id="COG0577">
    <property type="taxonomic scope" value="Bacteria"/>
</dbReference>
<feature type="transmembrane region" description="Helical" evidence="7">
    <location>
        <begin position="668"/>
        <end position="687"/>
    </location>
</feature>
<evidence type="ECO:0000256" key="3">
    <source>
        <dbReference type="ARBA" id="ARBA00022692"/>
    </source>
</evidence>
<keyword evidence="2" id="KW-1003">Cell membrane</keyword>
<evidence type="ECO:0000259" key="8">
    <source>
        <dbReference type="Pfam" id="PF02687"/>
    </source>
</evidence>
<feature type="transmembrane region" description="Helical" evidence="7">
    <location>
        <begin position="501"/>
        <end position="525"/>
    </location>
</feature>
<comment type="subcellular location">
    <subcellularLocation>
        <location evidence="1">Cell membrane</location>
        <topology evidence="1">Multi-pass membrane protein</topology>
    </subcellularLocation>
</comment>
<dbReference type="InterPro" id="IPR050250">
    <property type="entry name" value="Macrolide_Exporter_MacB"/>
</dbReference>
<evidence type="ECO:0000256" key="2">
    <source>
        <dbReference type="ARBA" id="ARBA00022475"/>
    </source>
</evidence>
<dbReference type="GO" id="GO:0022857">
    <property type="term" value="F:transmembrane transporter activity"/>
    <property type="evidence" value="ECO:0007669"/>
    <property type="project" value="TreeGrafter"/>
</dbReference>
<sequence length="1601" mass="182966">MFKKLIKNVYRYLNKSKASFFGLCILLFITIFSFLLLNNVSQTITRSYNKLVTEQKLHDVVVNESYSEEGGEAKKAAFYKDLDQLKTFYVSKDQLFDYNPHQSLLVNSASNNITYKIVEYSTKQKINTFSAETNKRLESAGFDSIDLRKIFNNASSDVVDFLINNNKTNPNHNLYKITNETELLESKKDLKPLSNILDVDQMDLSSAAKARIYLLKNIVNGAWEFDDDDYRKLFIKAYEYAKSDQNYDPLLANVADFSKFSAADANAVQKQFIAILYPSKKGIEINTEASTVVKEHRIAFSFIRAGIPIPVYFDVKSAYAIVGFKPFIDNQKKQLFDLNTWNEAIKKYQRQSEFEAWFASIDDKYKLKVDSTEFVLLDTGITPDFMYPIVSFASVIPNPVKEGLVYVNKNGFYRIYDAFRSNPIERMLHIVLKNKDGSSLKSEEYKALVSDLNKMIQTKAYMNWPSSIPAAYIKDDTNNKITPSPLRIVFVSQITTYIKTFSLIITLFIMIFAIFVVAIIVRRFIAQNKINIGISLANGIEKWKLITSFGLIGLIPSLLGGVIGLVGSHFAQPLGITLISNYWLLPTEFESFNFLNLFLVVILPFLFLFGLIALLSWWSLKKNPIDLMRGSETHKISWIVKYIKKPFAYGSAFGRYTITLSFKSLSQIFILGSMIAFSFSLIMFLSATKDKIENTTQSTLLSNKYKYAIELSTPTIEGGQYHSADIERFGSTITVKSNDPTQKTDNIIDQKYESSDYDQFIKLKTKLNGLNLIKDLSNLKLIGAKDAERKSYDLLYIANAFQAKQFLDFNFGISGAGSSTNPWSITKSLIPENTLQEIEKHYKLWGTSLVNDHLILDAKSSDKVAKIAHEILNINDVVDEFEFNNVNQFNTLVSTQTAKLKDDSLKQNKTYSFKGIIFDQNMNLFAFNGSMVYENKFWRLVINNKDQLEKFINLNRIANNKMFISSLSYQVQNKDNKLDTKYIIKHDDLVYDELFFLTNINNQQKTEINKISLSSYFRSKFLKQDPNGEFEYIYNYDPILIKKELFENIDNNVIKIVIDPDAANPKTVSLSFNSFTDLEISNGAQAYEFKITNKNTNQTITIIRKPKKIYYSVNSQAATNSLDSITATKLADEFINLVLLTHPSINEKYYHTWSGVMFNSIGLDYRRENKQRKVIEHDEPYIWVNSTITKINNLDYTSIKNNKIMGLIDNTRLVDLYSNNQKINSLLTQRDDALIINQNTAKAHNLKIGDQITFKIHNSADRYQFNFTKKSVTLTVVGINDTYQDQRMYTSIETARKILNLKESPYSEKFNFIGYKGAFNGILTNKLAPEILTRMVPIYSPSGLYPTDERWKKDAFTLKLIENVLNTNNKFKEADLNNPKSVLHPILESQKRLVRALGYSSLEQLQNDAINVYDQNKNIVSKRTPTQQAEWIIDQLINKFGYDTYLSMVQNVEAVDVMFEVLRTASNTITSVQIVVISIFLLIILLLVILMTANSVFDIAKVVALLKNMGYSDLKNAVLFVTTFITPFTLGLLLSIPLTTLIIDLFTKAIFSAIGVLITTGFVWWHFLVITLVVLGGLLSIWLIALYLLKRTNVVNASKRA</sequence>
<feature type="transmembrane region" description="Helical" evidence="7">
    <location>
        <begin position="1474"/>
        <end position="1497"/>
    </location>
</feature>
<keyword evidence="5 7" id="KW-0472">Membrane</keyword>
<dbReference type="InterPro" id="IPR003838">
    <property type="entry name" value="ABC3_permease_C"/>
</dbReference>